<dbReference type="Pfam" id="PF05069">
    <property type="entry name" value="Phage_tail_S"/>
    <property type="match status" value="1"/>
</dbReference>
<evidence type="ECO:0000313" key="2">
    <source>
        <dbReference type="Proteomes" id="UP001056539"/>
    </source>
</evidence>
<reference evidence="1" key="1">
    <citation type="submission" date="2021-04" db="EMBL/GenBank/DDBJ databases">
        <authorList>
            <person name="Postec A."/>
        </authorList>
    </citation>
    <scope>NUCLEOTIDE SEQUENCE</scope>
    <source>
        <strain evidence="1">F1F22</strain>
    </source>
</reference>
<evidence type="ECO:0000313" key="1">
    <source>
        <dbReference type="EMBL" id="URA10541.1"/>
    </source>
</evidence>
<sequence length="166" mass="18722">MIEVKLENANEIQLALGKMIRMISDKEKESLLKKIGMRIINEAVYKHFEEKTDPDGRSWPSVTAKYAERKSKGIKIGEKKRGSRNPGDLLVLTRHLYDSMHYEVNSNIVRIIAGDDTISKKYAAAHNFGLGKLSGRARKFLGIGELEQKIADDTISKFLYGQLGKV</sequence>
<proteinExistence type="predicted"/>
<reference evidence="1" key="2">
    <citation type="submission" date="2022-06" db="EMBL/GenBank/DDBJ databases">
        <title>Thermospira aquatica gen. nov., sp. nov.</title>
        <authorList>
            <person name="Ben Ali Gam Z."/>
            <person name="Labat M."/>
        </authorList>
    </citation>
    <scope>NUCLEOTIDE SEQUENCE</scope>
    <source>
        <strain evidence="1">F1F22</strain>
    </source>
</reference>
<name>A0AAX3BEA2_9SPIR</name>
<organism evidence="1 2">
    <name type="scientific">Thermospira aquatica</name>
    <dbReference type="NCBI Taxonomy" id="2828656"/>
    <lineage>
        <taxon>Bacteria</taxon>
        <taxon>Pseudomonadati</taxon>
        <taxon>Spirochaetota</taxon>
        <taxon>Spirochaetia</taxon>
        <taxon>Brevinematales</taxon>
        <taxon>Thermospiraceae</taxon>
        <taxon>Thermospira</taxon>
    </lineage>
</organism>
<gene>
    <name evidence="1" type="ORF">KDW03_01695</name>
</gene>
<dbReference type="Proteomes" id="UP001056539">
    <property type="component" value="Chromosome"/>
</dbReference>
<keyword evidence="2" id="KW-1185">Reference proteome</keyword>
<protein>
    <submittedName>
        <fullName evidence="1">Phage virion morphogenesis protein</fullName>
    </submittedName>
</protein>
<dbReference type="AlphaFoldDB" id="A0AAX3BEA2"/>
<accession>A0AAX3BEA2</accession>
<dbReference type="EMBL" id="CP073355">
    <property type="protein sequence ID" value="URA10541.1"/>
    <property type="molecule type" value="Genomic_DNA"/>
</dbReference>
<dbReference type="InterPro" id="IPR006522">
    <property type="entry name" value="Phage_virion_morphogenesis"/>
</dbReference>
<dbReference type="RefSeq" id="WP_271435668.1">
    <property type="nucleotide sequence ID" value="NZ_CP073355.1"/>
</dbReference>
<dbReference type="KEGG" id="taqu:KDW03_01695"/>